<gene>
    <name evidence="8" type="primary">kdsD_2</name>
    <name evidence="8" type="ORF">Thiowin_01129</name>
</gene>
<dbReference type="InterPro" id="IPR035474">
    <property type="entry name" value="SIS_Kpsf"/>
</dbReference>
<dbReference type="Gene3D" id="3.40.50.10490">
    <property type="entry name" value="Glucose-6-phosphate isomerase like protein, domain 1"/>
    <property type="match status" value="1"/>
</dbReference>
<comment type="similarity">
    <text evidence="1 4">Belongs to the SIS family. GutQ/KpsF subfamily.</text>
</comment>
<evidence type="ECO:0000259" key="6">
    <source>
        <dbReference type="PROSITE" id="PS51371"/>
    </source>
</evidence>
<comment type="catalytic activity">
    <reaction evidence="4">
        <text>D-arabinose 5-phosphate = D-ribulose 5-phosphate</text>
        <dbReference type="Rhea" id="RHEA:23104"/>
        <dbReference type="ChEBI" id="CHEBI:57693"/>
        <dbReference type="ChEBI" id="CHEBI:58121"/>
        <dbReference type="EC" id="5.3.1.13"/>
    </reaction>
</comment>
<dbReference type="PROSITE" id="PS51371">
    <property type="entry name" value="CBS"/>
    <property type="match status" value="2"/>
</dbReference>
<dbReference type="SUPFAM" id="SSF53697">
    <property type="entry name" value="SIS domain"/>
    <property type="match status" value="1"/>
</dbReference>
<reference evidence="8 9" key="1">
    <citation type="journal article" date="2023" name="Microorganisms">
        <title>Thiorhodovibrio frisius and Trv. litoralis spp. nov., Two Novel Members from a Clade of Fastidious Purple Sulfur Bacteria That Exhibit Unique Red-Shifted Light-Harvesting Capabilities.</title>
        <authorList>
            <person name="Methner A."/>
            <person name="Kuzyk S.B."/>
            <person name="Petersen J."/>
            <person name="Bauer S."/>
            <person name="Brinkmann H."/>
            <person name="Sichau K."/>
            <person name="Wanner G."/>
            <person name="Wolf J."/>
            <person name="Neumann-Schaal M."/>
            <person name="Henke P."/>
            <person name="Tank M."/>
            <person name="Sproer C."/>
            <person name="Bunk B."/>
            <person name="Overmann J."/>
        </authorList>
    </citation>
    <scope>NUCLEOTIDE SEQUENCE [LARGE SCALE GENOMIC DNA]</scope>
    <source>
        <strain evidence="8 9">DSM 6702</strain>
    </source>
</reference>
<name>A0ABZ0S548_9GAMM</name>
<keyword evidence="4 8" id="KW-0413">Isomerase</keyword>
<sequence length="317" mass="33698">MSVSSDPLDYAAIAQEVFLIEAEAVAGLAAHVDGSFSAAVSAILASTGRTIVCGMGKSGIIGKKVSATLASTGTPSFFMHPAEAYHGDLGMVDGNDIFIALSHSGETEELLRLLPFLRDNGNCTIALTGNTRSTLARQVDHHLWVHVAREACPLQLAPTASTTAALAMGDALAVSLMRARDFQTHHFARFHPGGNLGRRMLALVRDEMRTDDLPFIKPDAMAAEVVATMSGGRLGLAIVSQDGVTPLGVITDGDLRRALETNQERFFQSRADDMMTPNPMLIGPDSRMSAAVEIMAERRITSLIVVDDSGILGVVQK</sequence>
<dbReference type="EMBL" id="CP121472">
    <property type="protein sequence ID" value="WPL16176.1"/>
    <property type="molecule type" value="Genomic_DNA"/>
</dbReference>
<dbReference type="CDD" id="cd05014">
    <property type="entry name" value="SIS_Kpsf"/>
    <property type="match status" value="1"/>
</dbReference>
<dbReference type="InterPro" id="IPR004800">
    <property type="entry name" value="KdsD/KpsF-type"/>
</dbReference>
<accession>A0ABZ0S548</accession>
<dbReference type="InterPro" id="IPR000644">
    <property type="entry name" value="CBS_dom"/>
</dbReference>
<dbReference type="RefSeq" id="WP_328986726.1">
    <property type="nucleotide sequence ID" value="NZ_CP121472.1"/>
</dbReference>
<dbReference type="Gene3D" id="3.10.580.10">
    <property type="entry name" value="CBS-domain"/>
    <property type="match status" value="1"/>
</dbReference>
<evidence type="ECO:0000313" key="8">
    <source>
        <dbReference type="EMBL" id="WPL16176.1"/>
    </source>
</evidence>
<dbReference type="PIRSF" id="PIRSF004692">
    <property type="entry name" value="KdsD_KpsF"/>
    <property type="match status" value="1"/>
</dbReference>
<evidence type="ECO:0000256" key="2">
    <source>
        <dbReference type="ARBA" id="ARBA00022737"/>
    </source>
</evidence>
<feature type="domain" description="SIS" evidence="7">
    <location>
        <begin position="39"/>
        <end position="182"/>
    </location>
</feature>
<keyword evidence="9" id="KW-1185">Reference proteome</keyword>
<dbReference type="Proteomes" id="UP001432180">
    <property type="component" value="Chromosome"/>
</dbReference>
<dbReference type="NCBIfam" id="TIGR00393">
    <property type="entry name" value="kpsF"/>
    <property type="match status" value="1"/>
</dbReference>
<dbReference type="PROSITE" id="PS51464">
    <property type="entry name" value="SIS"/>
    <property type="match status" value="1"/>
</dbReference>
<dbReference type="InterPro" id="IPR046342">
    <property type="entry name" value="CBS_dom_sf"/>
</dbReference>
<evidence type="ECO:0000259" key="7">
    <source>
        <dbReference type="PROSITE" id="PS51464"/>
    </source>
</evidence>
<dbReference type="Pfam" id="PF00571">
    <property type="entry name" value="CBS"/>
    <property type="match status" value="2"/>
</dbReference>
<dbReference type="InterPro" id="IPR050986">
    <property type="entry name" value="GutQ/KpsF_isomerases"/>
</dbReference>
<dbReference type="PANTHER" id="PTHR42745:SF1">
    <property type="entry name" value="ARABINOSE 5-PHOSPHATE ISOMERASE KDSD"/>
    <property type="match status" value="1"/>
</dbReference>
<dbReference type="InterPro" id="IPR046348">
    <property type="entry name" value="SIS_dom_sf"/>
</dbReference>
<dbReference type="Pfam" id="PF01380">
    <property type="entry name" value="SIS"/>
    <property type="match status" value="1"/>
</dbReference>
<evidence type="ECO:0000256" key="3">
    <source>
        <dbReference type="ARBA" id="ARBA00023122"/>
    </source>
</evidence>
<evidence type="ECO:0000313" key="9">
    <source>
        <dbReference type="Proteomes" id="UP001432180"/>
    </source>
</evidence>
<feature type="domain" description="CBS" evidence="6">
    <location>
        <begin position="208"/>
        <end position="265"/>
    </location>
</feature>
<proteinExistence type="inferred from homology"/>
<dbReference type="CDD" id="cd04604">
    <property type="entry name" value="CBS_pair_SIS_assoc"/>
    <property type="match status" value="1"/>
</dbReference>
<organism evidence="8 9">
    <name type="scientific">Thiorhodovibrio winogradskyi</name>
    <dbReference type="NCBI Taxonomy" id="77007"/>
    <lineage>
        <taxon>Bacteria</taxon>
        <taxon>Pseudomonadati</taxon>
        <taxon>Pseudomonadota</taxon>
        <taxon>Gammaproteobacteria</taxon>
        <taxon>Chromatiales</taxon>
        <taxon>Chromatiaceae</taxon>
        <taxon>Thiorhodovibrio</taxon>
    </lineage>
</organism>
<keyword evidence="2" id="KW-0677">Repeat</keyword>
<evidence type="ECO:0000256" key="4">
    <source>
        <dbReference type="PIRNR" id="PIRNR004692"/>
    </source>
</evidence>
<evidence type="ECO:0000256" key="5">
    <source>
        <dbReference type="PROSITE-ProRule" id="PRU00703"/>
    </source>
</evidence>
<feature type="domain" description="CBS" evidence="6">
    <location>
        <begin position="275"/>
        <end position="317"/>
    </location>
</feature>
<dbReference type="InterPro" id="IPR001347">
    <property type="entry name" value="SIS_dom"/>
</dbReference>
<dbReference type="EC" id="5.3.1.13" evidence="4"/>
<keyword evidence="3 5" id="KW-0129">CBS domain</keyword>
<dbReference type="GO" id="GO:0019146">
    <property type="term" value="F:arabinose-5-phosphate isomerase activity"/>
    <property type="evidence" value="ECO:0007669"/>
    <property type="project" value="UniProtKB-EC"/>
</dbReference>
<protein>
    <recommendedName>
        <fullName evidence="4">Arabinose 5-phosphate isomerase</fullName>
        <shortName evidence="4">API</shortName>
        <ecNumber evidence="4">5.3.1.13</ecNumber>
    </recommendedName>
</protein>
<evidence type="ECO:0000256" key="1">
    <source>
        <dbReference type="ARBA" id="ARBA00008165"/>
    </source>
</evidence>
<dbReference type="PANTHER" id="PTHR42745">
    <property type="match status" value="1"/>
</dbReference>